<sequence length="147" mass="16501">MQTTEKNKITEAEWEVMRVIWASNEATSQQVIQALEHKYQWKPATIKTLLGRLVKKESLTTSSLGNKFIYHPNITEEETIRLASNNLLAHICHRKVGQTIADLLDQATLSHADVALLEQIIAKKKVEAVDKVPCNCVPGQCACHLTK</sequence>
<protein>
    <submittedName>
        <fullName evidence="5">Copper transport repressor, CopY/TcrY family</fullName>
    </submittedName>
</protein>
<evidence type="ECO:0000313" key="5">
    <source>
        <dbReference type="EMBL" id="SES05994.1"/>
    </source>
</evidence>
<evidence type="ECO:0000256" key="2">
    <source>
        <dbReference type="ARBA" id="ARBA00023015"/>
    </source>
</evidence>
<keyword evidence="2" id="KW-0805">Transcription regulation</keyword>
<dbReference type="OrthoDB" id="1849040at2"/>
<dbReference type="GO" id="GO:0003677">
    <property type="term" value="F:DNA binding"/>
    <property type="evidence" value="ECO:0007669"/>
    <property type="project" value="UniProtKB-KW"/>
</dbReference>
<organism evidence="5 6">
    <name type="scientific">Isobaculum melis</name>
    <dbReference type="NCBI Taxonomy" id="142588"/>
    <lineage>
        <taxon>Bacteria</taxon>
        <taxon>Bacillati</taxon>
        <taxon>Bacillota</taxon>
        <taxon>Bacilli</taxon>
        <taxon>Lactobacillales</taxon>
        <taxon>Carnobacteriaceae</taxon>
        <taxon>Isobaculum</taxon>
    </lineage>
</organism>
<dbReference type="InterPro" id="IPR036390">
    <property type="entry name" value="WH_DNA-bd_sf"/>
</dbReference>
<dbReference type="Pfam" id="PF03965">
    <property type="entry name" value="Penicillinase_R"/>
    <property type="match status" value="1"/>
</dbReference>
<evidence type="ECO:0000256" key="1">
    <source>
        <dbReference type="ARBA" id="ARBA00011046"/>
    </source>
</evidence>
<accession>A0A1H9UA18</accession>
<dbReference type="RefSeq" id="WP_092653930.1">
    <property type="nucleotide sequence ID" value="NZ_FOHA01000024.1"/>
</dbReference>
<reference evidence="5 6" key="1">
    <citation type="submission" date="2016-10" db="EMBL/GenBank/DDBJ databases">
        <authorList>
            <person name="de Groot N.N."/>
        </authorList>
    </citation>
    <scope>NUCLEOTIDE SEQUENCE [LARGE SCALE GENOMIC DNA]</scope>
    <source>
        <strain evidence="5 6">DSM 13760</strain>
    </source>
</reference>
<dbReference type="InterPro" id="IPR005650">
    <property type="entry name" value="BlaI_family"/>
</dbReference>
<evidence type="ECO:0000256" key="3">
    <source>
        <dbReference type="ARBA" id="ARBA00023125"/>
    </source>
</evidence>
<dbReference type="GO" id="GO:0045892">
    <property type="term" value="P:negative regulation of DNA-templated transcription"/>
    <property type="evidence" value="ECO:0007669"/>
    <property type="project" value="InterPro"/>
</dbReference>
<dbReference type="SUPFAM" id="SSF46785">
    <property type="entry name" value="Winged helix' DNA-binding domain"/>
    <property type="match status" value="1"/>
</dbReference>
<dbReference type="EMBL" id="FOHA01000024">
    <property type="protein sequence ID" value="SES05994.1"/>
    <property type="molecule type" value="Genomic_DNA"/>
</dbReference>
<keyword evidence="4" id="KW-0804">Transcription</keyword>
<dbReference type="PIRSF" id="PIRSF019455">
    <property type="entry name" value="CopR_AtkY"/>
    <property type="match status" value="1"/>
</dbReference>
<evidence type="ECO:0000256" key="4">
    <source>
        <dbReference type="ARBA" id="ARBA00023163"/>
    </source>
</evidence>
<keyword evidence="6" id="KW-1185">Reference proteome</keyword>
<name>A0A1H9UA18_9LACT</name>
<dbReference type="Gene3D" id="1.10.10.10">
    <property type="entry name" value="Winged helix-like DNA-binding domain superfamily/Winged helix DNA-binding domain"/>
    <property type="match status" value="1"/>
</dbReference>
<gene>
    <name evidence="5" type="ORF">SAMN04488559_12416</name>
</gene>
<dbReference type="InterPro" id="IPR036388">
    <property type="entry name" value="WH-like_DNA-bd_sf"/>
</dbReference>
<dbReference type="Proteomes" id="UP000198948">
    <property type="component" value="Unassembled WGS sequence"/>
</dbReference>
<evidence type="ECO:0000313" key="6">
    <source>
        <dbReference type="Proteomes" id="UP000198948"/>
    </source>
</evidence>
<dbReference type="InterPro" id="IPR014071">
    <property type="entry name" value="Cu_transp_CopY/TcrY"/>
</dbReference>
<dbReference type="STRING" id="142588.SAMN04488559_12416"/>
<dbReference type="AlphaFoldDB" id="A0A1H9UA18"/>
<proteinExistence type="inferred from homology"/>
<dbReference type="NCBIfam" id="TIGR02698">
    <property type="entry name" value="CopY_TcrY"/>
    <property type="match status" value="1"/>
</dbReference>
<keyword evidence="3" id="KW-0238">DNA-binding</keyword>
<comment type="similarity">
    <text evidence="1">Belongs to the BlaI transcriptional regulatory family.</text>
</comment>